<evidence type="ECO:0000313" key="4">
    <source>
        <dbReference type="Proteomes" id="UP000316621"/>
    </source>
</evidence>
<dbReference type="InterPro" id="IPR050592">
    <property type="entry name" value="GDSL_lipolytic_enzyme"/>
</dbReference>
<dbReference type="Pfam" id="PF00657">
    <property type="entry name" value="Lipase_GDSL"/>
    <property type="match status" value="1"/>
</dbReference>
<dbReference type="InterPro" id="IPR035669">
    <property type="entry name" value="SGNH_plant_lipase-like"/>
</dbReference>
<dbReference type="Gramene" id="RZC51546">
    <property type="protein sequence ID" value="RZC51546"/>
    <property type="gene ID" value="C5167_019976"/>
</dbReference>
<evidence type="ECO:0000256" key="2">
    <source>
        <dbReference type="SAM" id="Coils"/>
    </source>
</evidence>
<organism evidence="3 4">
    <name type="scientific">Papaver somniferum</name>
    <name type="common">Opium poppy</name>
    <dbReference type="NCBI Taxonomy" id="3469"/>
    <lineage>
        <taxon>Eukaryota</taxon>
        <taxon>Viridiplantae</taxon>
        <taxon>Streptophyta</taxon>
        <taxon>Embryophyta</taxon>
        <taxon>Tracheophyta</taxon>
        <taxon>Spermatophyta</taxon>
        <taxon>Magnoliopsida</taxon>
        <taxon>Ranunculales</taxon>
        <taxon>Papaveraceae</taxon>
        <taxon>Papaveroideae</taxon>
        <taxon>Papaver</taxon>
    </lineage>
</organism>
<comment type="similarity">
    <text evidence="1">Belongs to the 'GDSL' lipolytic enzyme family.</text>
</comment>
<accession>A0A4Y7ITS9</accession>
<dbReference type="InterPro" id="IPR036514">
    <property type="entry name" value="SGNH_hydro_sf"/>
</dbReference>
<dbReference type="Gene3D" id="3.40.50.1110">
    <property type="entry name" value="SGNH hydrolase"/>
    <property type="match status" value="1"/>
</dbReference>
<feature type="coiled-coil region" evidence="2">
    <location>
        <begin position="122"/>
        <end position="200"/>
    </location>
</feature>
<dbReference type="CDD" id="cd01837">
    <property type="entry name" value="SGNH_plant_lipase_like"/>
    <property type="match status" value="1"/>
</dbReference>
<dbReference type="InterPro" id="IPR001087">
    <property type="entry name" value="GDSL"/>
</dbReference>
<keyword evidence="4" id="KW-1185">Reference proteome</keyword>
<proteinExistence type="inferred from homology"/>
<dbReference type="GO" id="GO:0016788">
    <property type="term" value="F:hydrolase activity, acting on ester bonds"/>
    <property type="evidence" value="ECO:0007669"/>
    <property type="project" value="InterPro"/>
</dbReference>
<dbReference type="STRING" id="3469.A0A4Y7ITS9"/>
<protein>
    <submittedName>
        <fullName evidence="3">Uncharacterized protein</fullName>
    </submittedName>
</protein>
<keyword evidence="2" id="KW-0175">Coiled coil</keyword>
<evidence type="ECO:0000313" key="3">
    <source>
        <dbReference type="EMBL" id="RZC51546.1"/>
    </source>
</evidence>
<dbReference type="EMBL" id="CM010716">
    <property type="protein sequence ID" value="RZC51546.1"/>
    <property type="molecule type" value="Genomic_DNA"/>
</dbReference>
<reference evidence="3 4" key="1">
    <citation type="journal article" date="2018" name="Science">
        <title>The opium poppy genome and morphinan production.</title>
        <authorList>
            <person name="Guo L."/>
            <person name="Winzer T."/>
            <person name="Yang X."/>
            <person name="Li Y."/>
            <person name="Ning Z."/>
            <person name="He Z."/>
            <person name="Teodor R."/>
            <person name="Lu Y."/>
            <person name="Bowser T.A."/>
            <person name="Graham I.A."/>
            <person name="Ye K."/>
        </authorList>
    </citation>
    <scope>NUCLEOTIDE SEQUENCE [LARGE SCALE GENOMIC DNA]</scope>
    <source>
        <strain evidence="4">cv. HN1</strain>
        <tissue evidence="3">Leaves</tissue>
    </source>
</reference>
<dbReference type="SUPFAM" id="SSF52266">
    <property type="entry name" value="SGNH hydrolase"/>
    <property type="match status" value="1"/>
</dbReference>
<evidence type="ECO:0000256" key="1">
    <source>
        <dbReference type="ARBA" id="ARBA00008668"/>
    </source>
</evidence>
<sequence length="637" mass="71383">MSWYRDPQLFIYRRATDGQFMVARISQGYSDGPVSGGFNVNDERLDFSKHLSTGDNKESDYDAFKYSFPMNNVIWKFINNQGLVVRWDDQTRRAYWSHEEENTPFHSLPGITESRTKLLAYKEALEDIISNLRERNSIFQRRVSELQEKNSNLKVEIQKERDAKILLINALNRETADQNHEALLARLAGLEAQLEKHNLDVTSKLEGCCGAGSGSAVKGPWMSGHAFPSSWVPFEKLDAQTFSENTTLTIIKTAGALNFGVDYTTNVEAHCFYQGLFPIVVVNVAELTPNGEEARFDPDIWGSYNNAGIGYAARSDEFSHILRASPGNLERFLTEKVHAKVSAVIVFGDSTVDAGNNNLRLTVSKSNYKPYGIKSLIPAYLDPKFGIKDFATGVTFGSGGAGYDNLTTTIVGVIPLWKQLEFFKEYKEKLSEFQGEEKATKTICEALYIISIGTNDFIENYLTIPIRSLQFNMEEFQNFLTENASRFIKDLGSLGARKISISGSFPMGCLPIVRTLNVLVGRACLHPYNKVARDFNIKLMKLVADLRQEVDGIRVVYADAYSPVIQMIQTPSLYGFEVVKNGCCGTGTVEINQLCMLAVSLCKDPTKYMYWDAIHFTETANKLFANNILNTGLAKLI</sequence>
<name>A0A4Y7ITS9_PAPSO</name>
<dbReference type="AlphaFoldDB" id="A0A4Y7ITS9"/>
<dbReference type="PANTHER" id="PTHR45642">
    <property type="entry name" value="GDSL ESTERASE/LIPASE EXL3"/>
    <property type="match status" value="1"/>
</dbReference>
<dbReference type="PANTHER" id="PTHR45642:SF95">
    <property type="entry name" value="GDSL-LIKE LIPASE_ACYLHYDROLASE FAMILY PROTEIN, EXPRESSED"/>
    <property type="match status" value="1"/>
</dbReference>
<dbReference type="Proteomes" id="UP000316621">
    <property type="component" value="Chromosome 2"/>
</dbReference>
<gene>
    <name evidence="3" type="ORF">C5167_019976</name>
</gene>